<dbReference type="Pfam" id="PF14555">
    <property type="entry name" value="UBA_4"/>
    <property type="match status" value="1"/>
</dbReference>
<evidence type="ECO:0000259" key="2">
    <source>
        <dbReference type="PROSITE" id="PS50033"/>
    </source>
</evidence>
<dbReference type="SUPFAM" id="SSF46934">
    <property type="entry name" value="UBA-like"/>
    <property type="match status" value="1"/>
</dbReference>
<feature type="region of interest" description="Disordered" evidence="1">
    <location>
        <begin position="289"/>
        <end position="332"/>
    </location>
</feature>
<feature type="compositionally biased region" description="Basic residues" evidence="1">
    <location>
        <begin position="98"/>
        <end position="107"/>
    </location>
</feature>
<dbReference type="InterPro" id="IPR012989">
    <property type="entry name" value="SEP_domain"/>
</dbReference>
<dbReference type="PROSITE" id="PS51399">
    <property type="entry name" value="SEP"/>
    <property type="match status" value="1"/>
</dbReference>
<dbReference type="InterPro" id="IPR036241">
    <property type="entry name" value="NSFL1C_SEP_dom_sf"/>
</dbReference>
<feature type="compositionally biased region" description="Acidic residues" evidence="1">
    <location>
        <begin position="124"/>
        <end position="133"/>
    </location>
</feature>
<dbReference type="EMBL" id="CAXLJM020000101">
    <property type="protein sequence ID" value="CAL8133673.1"/>
    <property type="molecule type" value="Genomic_DNA"/>
</dbReference>
<dbReference type="SUPFAM" id="SSF54236">
    <property type="entry name" value="Ubiquitin-like"/>
    <property type="match status" value="1"/>
</dbReference>
<dbReference type="CDD" id="cd14348">
    <property type="entry name" value="UBA_p47"/>
    <property type="match status" value="1"/>
</dbReference>
<feature type="domain" description="SEP" evidence="3">
    <location>
        <begin position="227"/>
        <end position="292"/>
    </location>
</feature>
<dbReference type="InterPro" id="IPR009060">
    <property type="entry name" value="UBA-like_sf"/>
</dbReference>
<gene>
    <name evidence="4" type="ORF">ODALV1_LOCUS25171</name>
</gene>
<dbReference type="Gene3D" id="3.10.20.90">
    <property type="entry name" value="Phosphatidylinositol 3-kinase Catalytic Subunit, Chain A, domain 1"/>
    <property type="match status" value="1"/>
</dbReference>
<dbReference type="Pfam" id="PF08059">
    <property type="entry name" value="SEP"/>
    <property type="match status" value="1"/>
</dbReference>
<dbReference type="Pfam" id="PF00789">
    <property type="entry name" value="UBX"/>
    <property type="match status" value="1"/>
</dbReference>
<dbReference type="Gene3D" id="3.30.420.210">
    <property type="entry name" value="SEP domain"/>
    <property type="match status" value="1"/>
</dbReference>
<dbReference type="CDD" id="cd01770">
    <property type="entry name" value="UBX_UBXN2"/>
    <property type="match status" value="1"/>
</dbReference>
<dbReference type="PROSITE" id="PS50033">
    <property type="entry name" value="UBX"/>
    <property type="match status" value="1"/>
</dbReference>
<evidence type="ECO:0008006" key="6">
    <source>
        <dbReference type="Google" id="ProtNLM"/>
    </source>
</evidence>
<evidence type="ECO:0000259" key="3">
    <source>
        <dbReference type="PROSITE" id="PS51399"/>
    </source>
</evidence>
<dbReference type="SUPFAM" id="SSF102848">
    <property type="entry name" value="NSFL1 (p97 ATPase) cofactor p47, SEP domain"/>
    <property type="match status" value="1"/>
</dbReference>
<feature type="region of interest" description="Disordered" evidence="1">
    <location>
        <begin position="47"/>
        <end position="225"/>
    </location>
</feature>
<dbReference type="PANTHER" id="PTHR23333">
    <property type="entry name" value="UBX DOMAIN CONTAINING PROTEIN"/>
    <property type="match status" value="1"/>
</dbReference>
<organism evidence="4 5">
    <name type="scientific">Orchesella dallaii</name>
    <dbReference type="NCBI Taxonomy" id="48710"/>
    <lineage>
        <taxon>Eukaryota</taxon>
        <taxon>Metazoa</taxon>
        <taxon>Ecdysozoa</taxon>
        <taxon>Arthropoda</taxon>
        <taxon>Hexapoda</taxon>
        <taxon>Collembola</taxon>
        <taxon>Entomobryomorpha</taxon>
        <taxon>Entomobryoidea</taxon>
        <taxon>Orchesellidae</taxon>
        <taxon>Orchesellinae</taxon>
        <taxon>Orchesella</taxon>
    </lineage>
</organism>
<keyword evidence="5" id="KW-1185">Reference proteome</keyword>
<dbReference type="InterPro" id="IPR001012">
    <property type="entry name" value="UBX_dom"/>
</dbReference>
<dbReference type="PANTHER" id="PTHR23333:SF20">
    <property type="entry name" value="NSFL1 COFACTOR P47"/>
    <property type="match status" value="1"/>
</dbReference>
<reference evidence="4 5" key="1">
    <citation type="submission" date="2024-08" db="EMBL/GenBank/DDBJ databases">
        <authorList>
            <person name="Cucini C."/>
            <person name="Frati F."/>
        </authorList>
    </citation>
    <scope>NUCLEOTIDE SEQUENCE [LARGE SCALE GENOMIC DNA]</scope>
</reference>
<feature type="domain" description="UBX" evidence="2">
    <location>
        <begin position="342"/>
        <end position="418"/>
    </location>
</feature>
<evidence type="ECO:0000313" key="4">
    <source>
        <dbReference type="EMBL" id="CAL8133673.1"/>
    </source>
</evidence>
<feature type="compositionally biased region" description="Basic and acidic residues" evidence="1">
    <location>
        <begin position="155"/>
        <end position="172"/>
    </location>
</feature>
<evidence type="ECO:0000256" key="1">
    <source>
        <dbReference type="SAM" id="MobiDB-lite"/>
    </source>
</evidence>
<feature type="compositionally biased region" description="Low complexity" evidence="1">
    <location>
        <begin position="188"/>
        <end position="225"/>
    </location>
</feature>
<dbReference type="SMART" id="SM00166">
    <property type="entry name" value="UBX"/>
    <property type="match status" value="1"/>
</dbReference>
<accession>A0ABP1RR66</accession>
<sequence length="421" mass="45615">MSQPQNNDELVAQFRDVTGVDAERARFYLEAAGWQLQLATQSFYEGENDQDAMVQDQDSDPEVDAETRQRIEQNVAGMLQSMMASGGVPASTASGGKPKTKKPKKQPAQRTGPMTLDALRNQESEDESSEEEDRGQAFYAGGSQSSGQQVLGPPRKRDELVAEMFKKAREAGAQEVEGPPQMIKKKASGAAFSGAGYKLGDTTEAPPAGAGAVGGTSSSTANANSESREVILRLWSQGFTVNDGPLRSYQDPSNMEFLVSVKRGEVPRELIREFQGQEIEMTMEDKRHEDYAPPRGSVKAFTGKGQTLGSPSPVAIGQTAPLNDSDRQANEAAAREQIPLADGAPTANIQFRLADGTRLVARFNPSHTVNDLHSYINLARPQYAATNYVLTLFPNTELTDKTQTVETAKLSNSALIQKIKQ</sequence>
<evidence type="ECO:0000313" key="5">
    <source>
        <dbReference type="Proteomes" id="UP001642540"/>
    </source>
</evidence>
<dbReference type="InterPro" id="IPR029071">
    <property type="entry name" value="Ubiquitin-like_domsf"/>
</dbReference>
<dbReference type="Proteomes" id="UP001642540">
    <property type="component" value="Unassembled WGS sequence"/>
</dbReference>
<protein>
    <recommendedName>
        <fullName evidence="6">P97 cofactor p47</fullName>
    </recommendedName>
</protein>
<proteinExistence type="predicted"/>
<comment type="caution">
    <text evidence="4">The sequence shown here is derived from an EMBL/GenBank/DDBJ whole genome shotgun (WGS) entry which is preliminary data.</text>
</comment>
<name>A0ABP1RR66_9HEXA</name>
<dbReference type="Gene3D" id="1.10.8.10">
    <property type="entry name" value="DNA helicase RuvA subunit, C-terminal domain"/>
    <property type="match status" value="1"/>
</dbReference>
<dbReference type="SMART" id="SM00553">
    <property type="entry name" value="SEP"/>
    <property type="match status" value="1"/>
</dbReference>